<organism evidence="2 3">
    <name type="scientific">Skermanella cutis</name>
    <dbReference type="NCBI Taxonomy" id="2775420"/>
    <lineage>
        <taxon>Bacteria</taxon>
        <taxon>Pseudomonadati</taxon>
        <taxon>Pseudomonadota</taxon>
        <taxon>Alphaproteobacteria</taxon>
        <taxon>Rhodospirillales</taxon>
        <taxon>Azospirillaceae</taxon>
        <taxon>Skermanella</taxon>
    </lineage>
</organism>
<name>A0ABX7B782_9PROT</name>
<reference evidence="2" key="1">
    <citation type="submission" date="2021-02" db="EMBL/GenBank/DDBJ databases">
        <title>Skermanella TT6 skin isolate.</title>
        <authorList>
            <person name="Lee K."/>
            <person name="Ganzorig M."/>
        </authorList>
    </citation>
    <scope>NUCLEOTIDE SEQUENCE</scope>
    <source>
        <strain evidence="2">TT6</strain>
    </source>
</reference>
<evidence type="ECO:0000256" key="1">
    <source>
        <dbReference type="SAM" id="MobiDB-lite"/>
    </source>
</evidence>
<feature type="region of interest" description="Disordered" evidence="1">
    <location>
        <begin position="53"/>
        <end position="97"/>
    </location>
</feature>
<keyword evidence="3" id="KW-1185">Reference proteome</keyword>
<dbReference type="Proteomes" id="UP000595197">
    <property type="component" value="Chromosome"/>
</dbReference>
<proteinExistence type="predicted"/>
<gene>
    <name evidence="2" type="ORF">IGS68_01760</name>
</gene>
<dbReference type="RefSeq" id="WP_201076854.1">
    <property type="nucleotide sequence ID" value="NZ_CP067420.1"/>
</dbReference>
<accession>A0ABX7B782</accession>
<evidence type="ECO:0000313" key="2">
    <source>
        <dbReference type="EMBL" id="QQP90027.1"/>
    </source>
</evidence>
<protein>
    <submittedName>
        <fullName evidence="2">Uncharacterized protein</fullName>
    </submittedName>
</protein>
<sequence length="220" mass="24845">MLIPKPAQSAYENADTDIREMLDRMIAELQATPSWEQRSTQFLEIIDALELAFEGDEDADDEYDDDGADGLDTAALDEDDLDDDDEFDGVEFDDDEDDEYVEQAASDGKVNGWHGDDVVPADDGDDDAVVVEEFADVLPFYVGAVLERLGETKIERPEQAAFYLLSCHPEHTEAAQSWLEKGANMKRFQKFVDETPDYEAILEMMDDRYGEEDADEDEDE</sequence>
<evidence type="ECO:0000313" key="3">
    <source>
        <dbReference type="Proteomes" id="UP000595197"/>
    </source>
</evidence>
<dbReference type="EMBL" id="CP067420">
    <property type="protein sequence ID" value="QQP90027.1"/>
    <property type="molecule type" value="Genomic_DNA"/>
</dbReference>